<dbReference type="InterPro" id="IPR046155">
    <property type="entry name" value="DUF6157"/>
</dbReference>
<dbReference type="RefSeq" id="WP_163395260.1">
    <property type="nucleotide sequence ID" value="NZ_BMKP01000007.1"/>
</dbReference>
<organism evidence="1 2">
    <name type="scientific">Flavobacterium limi</name>
    <dbReference type="NCBI Taxonomy" id="2045105"/>
    <lineage>
        <taxon>Bacteria</taxon>
        <taxon>Pseudomonadati</taxon>
        <taxon>Bacteroidota</taxon>
        <taxon>Flavobacteriia</taxon>
        <taxon>Flavobacteriales</taxon>
        <taxon>Flavobacteriaceae</taxon>
        <taxon>Flavobacterium</taxon>
    </lineage>
</organism>
<name>A0ABQ1UJ57_9FLAO</name>
<dbReference type="Pfam" id="PF19654">
    <property type="entry name" value="DUF6157"/>
    <property type="match status" value="1"/>
</dbReference>
<evidence type="ECO:0000313" key="2">
    <source>
        <dbReference type="Proteomes" id="UP000655016"/>
    </source>
</evidence>
<reference evidence="2" key="1">
    <citation type="journal article" date="2019" name="Int. J. Syst. Evol. Microbiol.">
        <title>The Global Catalogue of Microorganisms (GCM) 10K type strain sequencing project: providing services to taxonomists for standard genome sequencing and annotation.</title>
        <authorList>
            <consortium name="The Broad Institute Genomics Platform"/>
            <consortium name="The Broad Institute Genome Sequencing Center for Infectious Disease"/>
            <person name="Wu L."/>
            <person name="Ma J."/>
        </authorList>
    </citation>
    <scope>NUCLEOTIDE SEQUENCE [LARGE SCALE GENOMIC DNA]</scope>
    <source>
        <strain evidence="2">CGMCC 1.16060</strain>
    </source>
</reference>
<accession>A0ABQ1UJ57</accession>
<protein>
    <submittedName>
        <fullName evidence="1">Uncharacterized protein</fullName>
    </submittedName>
</protein>
<evidence type="ECO:0000313" key="1">
    <source>
        <dbReference type="EMBL" id="GGF18627.1"/>
    </source>
</evidence>
<dbReference type="EMBL" id="BMKP01000007">
    <property type="protein sequence ID" value="GGF18627.1"/>
    <property type="molecule type" value="Genomic_DNA"/>
</dbReference>
<sequence>MKVHTTNYQNTFIEVAEDCPSTTGEIPPLKGKNKTIANIEFEMISKSPYKYSSDDVLFQVFAEKNDLTKSDYKNAREQFFSKGQACLRASPLTKRYGWGIHNDENGKIALYGMETPEYEKHSKDENLKIVKAMRSSKK</sequence>
<dbReference type="Proteomes" id="UP000655016">
    <property type="component" value="Unassembled WGS sequence"/>
</dbReference>
<gene>
    <name evidence="1" type="ORF">GCM10011518_30040</name>
</gene>
<proteinExistence type="predicted"/>
<keyword evidence="2" id="KW-1185">Reference proteome</keyword>
<comment type="caution">
    <text evidence="1">The sequence shown here is derived from an EMBL/GenBank/DDBJ whole genome shotgun (WGS) entry which is preliminary data.</text>
</comment>